<dbReference type="AlphaFoldDB" id="A0A445BUQ3"/>
<dbReference type="Proteomes" id="UP000289738">
    <property type="component" value="Chromosome A08"/>
</dbReference>
<gene>
    <name evidence="2" type="ORF">Ahy_A08g038801</name>
</gene>
<protein>
    <submittedName>
        <fullName evidence="2">Uncharacterized protein</fullName>
    </submittedName>
</protein>
<feature type="region of interest" description="Disordered" evidence="1">
    <location>
        <begin position="298"/>
        <end position="317"/>
    </location>
</feature>
<proteinExistence type="predicted"/>
<feature type="region of interest" description="Disordered" evidence="1">
    <location>
        <begin position="66"/>
        <end position="88"/>
    </location>
</feature>
<evidence type="ECO:0000256" key="1">
    <source>
        <dbReference type="SAM" id="MobiDB-lite"/>
    </source>
</evidence>
<evidence type="ECO:0000313" key="2">
    <source>
        <dbReference type="EMBL" id="RYR42338.1"/>
    </source>
</evidence>
<dbReference type="EMBL" id="SDMP01000008">
    <property type="protein sequence ID" value="RYR42338.1"/>
    <property type="molecule type" value="Genomic_DNA"/>
</dbReference>
<sequence length="430" mass="48808">MIIYFHLSKNKDKKREERPPEPWITNWTKEQLVERMRGEMKDHTVSEQNILVTILPLSLRLKKTQRIQQENNRPENPKNKTQSKKKKVILQDSSLEQTQSYHGSEIGTQELDEFLRENIEKSAAHGMVFFVNNMYSIMFRIPDVNLGSNDPFSQRHTEQSSVNKPAESVLSLFEESASEPAEENVMVMREETPSEVLAIVSIQVCLPLSQTTTTPETENEPTPLLQIEGTTKSTPESPHNLKKPHPRFPQLYIKCKFIKVKSMFGYHPNPVPEDAEALMMMARTASYVPKADSLSNNAGGGINIRRRDAKNSRNSKAARTIRGFGGKIANSGMKAESKNPQIQKESGGESSGKFETHVRINQNTAEMKEKCYIWGTRLKKYADGRTNEFDNVCTLIAQDKYILTRMHLASLKAESHIEAEIVSAMCLIIN</sequence>
<keyword evidence="3" id="KW-1185">Reference proteome</keyword>
<evidence type="ECO:0000313" key="3">
    <source>
        <dbReference type="Proteomes" id="UP000289738"/>
    </source>
</evidence>
<feature type="region of interest" description="Disordered" evidence="1">
    <location>
        <begin position="328"/>
        <end position="353"/>
    </location>
</feature>
<reference evidence="2 3" key="1">
    <citation type="submission" date="2019-01" db="EMBL/GenBank/DDBJ databases">
        <title>Sequencing of cultivated peanut Arachis hypogaea provides insights into genome evolution and oil improvement.</title>
        <authorList>
            <person name="Chen X."/>
        </authorList>
    </citation>
    <scope>NUCLEOTIDE SEQUENCE [LARGE SCALE GENOMIC DNA]</scope>
    <source>
        <strain evidence="3">cv. Fuhuasheng</strain>
        <tissue evidence="2">Leaves</tissue>
    </source>
</reference>
<comment type="caution">
    <text evidence="2">The sequence shown here is derived from an EMBL/GenBank/DDBJ whole genome shotgun (WGS) entry which is preliminary data.</text>
</comment>
<accession>A0A445BUQ3</accession>
<organism evidence="2 3">
    <name type="scientific">Arachis hypogaea</name>
    <name type="common">Peanut</name>
    <dbReference type="NCBI Taxonomy" id="3818"/>
    <lineage>
        <taxon>Eukaryota</taxon>
        <taxon>Viridiplantae</taxon>
        <taxon>Streptophyta</taxon>
        <taxon>Embryophyta</taxon>
        <taxon>Tracheophyta</taxon>
        <taxon>Spermatophyta</taxon>
        <taxon>Magnoliopsida</taxon>
        <taxon>eudicotyledons</taxon>
        <taxon>Gunneridae</taxon>
        <taxon>Pentapetalae</taxon>
        <taxon>rosids</taxon>
        <taxon>fabids</taxon>
        <taxon>Fabales</taxon>
        <taxon>Fabaceae</taxon>
        <taxon>Papilionoideae</taxon>
        <taxon>50 kb inversion clade</taxon>
        <taxon>dalbergioids sensu lato</taxon>
        <taxon>Dalbergieae</taxon>
        <taxon>Pterocarpus clade</taxon>
        <taxon>Arachis</taxon>
    </lineage>
</organism>
<name>A0A445BUQ3_ARAHY</name>